<dbReference type="InterPro" id="IPR008988">
    <property type="entry name" value="Transcriptional_repressor_C"/>
</dbReference>
<dbReference type="PANTHER" id="PTHR12835:SF5">
    <property type="entry name" value="BIOTIN--PROTEIN LIGASE"/>
    <property type="match status" value="1"/>
</dbReference>
<dbReference type="InterPro" id="IPR011991">
    <property type="entry name" value="ArsR-like_HTH"/>
</dbReference>
<feature type="binding site" evidence="5">
    <location>
        <position position="114"/>
    </location>
    <ligand>
        <name>biotin</name>
        <dbReference type="ChEBI" id="CHEBI:57586"/>
    </ligand>
</feature>
<dbReference type="InterPro" id="IPR030855">
    <property type="entry name" value="Bifunct_BirA"/>
</dbReference>
<dbReference type="AlphaFoldDB" id="A0A841R257"/>
<comment type="caution">
    <text evidence="7">The sequence shown here is derived from an EMBL/GenBank/DDBJ whole genome shotgun (WGS) entry which is preliminary data.</text>
</comment>
<dbReference type="GO" id="GO:0009249">
    <property type="term" value="P:protein lipoylation"/>
    <property type="evidence" value="ECO:0007669"/>
    <property type="project" value="UniProtKB-ARBA"/>
</dbReference>
<feature type="domain" description="BPL/LPL catalytic" evidence="6">
    <location>
        <begin position="67"/>
        <end position="257"/>
    </location>
</feature>
<dbReference type="SUPFAM" id="SSF55681">
    <property type="entry name" value="Class II aaRS and biotin synthetases"/>
    <property type="match status" value="1"/>
</dbReference>
<feature type="binding site" evidence="5">
    <location>
        <begin position="90"/>
        <end position="92"/>
    </location>
    <ligand>
        <name>biotin</name>
        <dbReference type="ChEBI" id="CHEBI:57586"/>
    </ligand>
</feature>
<evidence type="ECO:0000256" key="4">
    <source>
        <dbReference type="ARBA" id="ARBA00023267"/>
    </source>
</evidence>
<dbReference type="Pfam" id="PF02237">
    <property type="entry name" value="BPL_C"/>
    <property type="match status" value="1"/>
</dbReference>
<keyword evidence="5" id="KW-0804">Transcription</keyword>
<feature type="DNA-binding region" description="H-T-H motif" evidence="5">
    <location>
        <begin position="19"/>
        <end position="38"/>
    </location>
</feature>
<keyword evidence="1 5" id="KW-0436">Ligase</keyword>
<dbReference type="RefSeq" id="WP_159823102.1">
    <property type="nucleotide sequence ID" value="NZ_CABWNB010000003.1"/>
</dbReference>
<keyword evidence="2 5" id="KW-0547">Nucleotide-binding</keyword>
<dbReference type="PROSITE" id="PS51733">
    <property type="entry name" value="BPL_LPL_CATALYTIC"/>
    <property type="match status" value="1"/>
</dbReference>
<dbReference type="GO" id="GO:0006355">
    <property type="term" value="P:regulation of DNA-templated transcription"/>
    <property type="evidence" value="ECO:0007669"/>
    <property type="project" value="UniProtKB-UniRule"/>
</dbReference>
<evidence type="ECO:0000256" key="3">
    <source>
        <dbReference type="ARBA" id="ARBA00022840"/>
    </source>
</evidence>
<dbReference type="Pfam" id="PF03099">
    <property type="entry name" value="BPL_LplA_LipB"/>
    <property type="match status" value="1"/>
</dbReference>
<gene>
    <name evidence="5" type="primary">birA</name>
    <name evidence="7" type="ORF">HNR45_000501</name>
</gene>
<feature type="binding site" evidence="5">
    <location>
        <position position="185"/>
    </location>
    <ligand>
        <name>biotin</name>
        <dbReference type="ChEBI" id="CHEBI:57586"/>
    </ligand>
</feature>
<keyword evidence="5" id="KW-0678">Repressor</keyword>
<keyword evidence="4 5" id="KW-0092">Biotin</keyword>
<dbReference type="CDD" id="cd16442">
    <property type="entry name" value="BPL"/>
    <property type="match status" value="1"/>
</dbReference>
<dbReference type="GeneID" id="93485779"/>
<evidence type="ECO:0000256" key="5">
    <source>
        <dbReference type="HAMAP-Rule" id="MF_00978"/>
    </source>
</evidence>
<dbReference type="PANTHER" id="PTHR12835">
    <property type="entry name" value="BIOTIN PROTEIN LIGASE"/>
    <property type="match status" value="1"/>
</dbReference>
<evidence type="ECO:0000313" key="7">
    <source>
        <dbReference type="EMBL" id="MBB6477471.1"/>
    </source>
</evidence>
<dbReference type="EMBL" id="JACHHI010000002">
    <property type="protein sequence ID" value="MBB6477471.1"/>
    <property type="molecule type" value="Genomic_DNA"/>
</dbReference>
<accession>A0A841R257</accession>
<evidence type="ECO:0000256" key="1">
    <source>
        <dbReference type="ARBA" id="ARBA00022598"/>
    </source>
</evidence>
<dbReference type="OrthoDB" id="9807064at2"/>
<dbReference type="CDD" id="cd00090">
    <property type="entry name" value="HTH_ARSR"/>
    <property type="match status" value="1"/>
</dbReference>
<dbReference type="GO" id="GO:0005737">
    <property type="term" value="C:cytoplasm"/>
    <property type="evidence" value="ECO:0007669"/>
    <property type="project" value="TreeGrafter"/>
</dbReference>
<dbReference type="HAMAP" id="MF_00978">
    <property type="entry name" value="Bifunct_BirA"/>
    <property type="match status" value="1"/>
</dbReference>
<dbReference type="Proteomes" id="UP000591941">
    <property type="component" value="Unassembled WGS sequence"/>
</dbReference>
<reference evidence="7 8" key="1">
    <citation type="submission" date="2020-08" db="EMBL/GenBank/DDBJ databases">
        <title>Genomic Encyclopedia of Type Strains, Phase IV (KMG-IV): sequencing the most valuable type-strain genomes for metagenomic binning, comparative biology and taxonomic classification.</title>
        <authorList>
            <person name="Goeker M."/>
        </authorList>
    </citation>
    <scope>NUCLEOTIDE SEQUENCE [LARGE SCALE GENOMIC DNA]</scope>
    <source>
        <strain evidence="7 8">DSM 21255</strain>
    </source>
</reference>
<dbReference type="InterPro" id="IPR036388">
    <property type="entry name" value="WH-like_DNA-bd_sf"/>
</dbReference>
<dbReference type="GO" id="GO:0003677">
    <property type="term" value="F:DNA binding"/>
    <property type="evidence" value="ECO:0007669"/>
    <property type="project" value="UniProtKB-UniRule"/>
</dbReference>
<evidence type="ECO:0000256" key="2">
    <source>
        <dbReference type="ARBA" id="ARBA00022741"/>
    </source>
</evidence>
<name>A0A841R257_9FIRM</name>
<dbReference type="InterPro" id="IPR045864">
    <property type="entry name" value="aa-tRNA-synth_II/BPL/LPL"/>
</dbReference>
<dbReference type="SUPFAM" id="SSF46785">
    <property type="entry name" value="Winged helix' DNA-binding domain"/>
    <property type="match status" value="1"/>
</dbReference>
<dbReference type="InterPro" id="IPR004143">
    <property type="entry name" value="BPL_LPL_catalytic"/>
</dbReference>
<dbReference type="NCBIfam" id="TIGR00121">
    <property type="entry name" value="birA_ligase"/>
    <property type="match status" value="1"/>
</dbReference>
<dbReference type="InterPro" id="IPR004408">
    <property type="entry name" value="Biotin_CoA_COase_ligase"/>
</dbReference>
<dbReference type="InterPro" id="IPR003142">
    <property type="entry name" value="BPL_C"/>
</dbReference>
<protein>
    <recommendedName>
        <fullName evidence="5">Bifunctional ligase/repressor BirA</fullName>
    </recommendedName>
    <alternativeName>
        <fullName evidence="5">Biotin--[acetyl-CoA-carboxylase] ligase</fullName>
        <ecNumber evidence="5">6.3.4.15</ecNumber>
    </alternativeName>
    <alternativeName>
        <fullName evidence="5">Biotin--protein ligase</fullName>
    </alternativeName>
    <alternativeName>
        <fullName evidence="5">Biotin-[acetyl-CoA carboxylase] synthetase</fullName>
    </alternativeName>
</protein>
<sequence length="327" mass="36743">MRNKILDYFRNAHGEYVSGQQISDDLHVSRTAIWKHIKVLKERGYVFESSTRKGYRLLHAPNLLTELEINSVLSTESFGHNIIYRETAPSTNAIAKEEARRGAPAGTIVVAEEQTGGRGRLQRAWFSPYAKGIWFSLILRPHFSPLEASKCTLLAAVALVRAFHTAGLTEAGIKWPNDLLVNRRKIVGILTEMDATMEEINYIVMGIGINTDVARVDLPEDLRDKATSFLLEGVRIPRKELLNLILMELETLYTEVEHNGFANILDEWRKYSVTLGRDINVITPGYTYSGKAIDIDSDGCLLVETDHGVERVLAGEVSIRYKDEATL</sequence>
<dbReference type="InterPro" id="IPR036390">
    <property type="entry name" value="WH_DNA-bd_sf"/>
</dbReference>
<comment type="similarity">
    <text evidence="5">Belongs to the biotin--protein ligase family.</text>
</comment>
<dbReference type="Gene3D" id="2.30.30.100">
    <property type="match status" value="1"/>
</dbReference>
<dbReference type="Gene3D" id="1.10.10.10">
    <property type="entry name" value="Winged helix-like DNA-binding domain superfamily/Winged helix DNA-binding domain"/>
    <property type="match status" value="1"/>
</dbReference>
<keyword evidence="8" id="KW-1185">Reference proteome</keyword>
<dbReference type="GO" id="GO:0004077">
    <property type="term" value="F:biotin--[biotin carboxyl-carrier protein] ligase activity"/>
    <property type="evidence" value="ECO:0007669"/>
    <property type="project" value="UniProtKB-UniRule"/>
</dbReference>
<feature type="binding site" evidence="5">
    <location>
        <begin position="118"/>
        <end position="120"/>
    </location>
    <ligand>
        <name>biotin</name>
        <dbReference type="ChEBI" id="CHEBI:57586"/>
    </ligand>
</feature>
<evidence type="ECO:0000259" key="6">
    <source>
        <dbReference type="PROSITE" id="PS51733"/>
    </source>
</evidence>
<dbReference type="GO" id="GO:0016740">
    <property type="term" value="F:transferase activity"/>
    <property type="evidence" value="ECO:0007669"/>
    <property type="project" value="UniProtKB-ARBA"/>
</dbReference>
<dbReference type="GO" id="GO:0005524">
    <property type="term" value="F:ATP binding"/>
    <property type="evidence" value="ECO:0007669"/>
    <property type="project" value="UniProtKB-UniRule"/>
</dbReference>
<dbReference type="EC" id="6.3.4.15" evidence="5"/>
<dbReference type="Gene3D" id="3.30.930.10">
    <property type="entry name" value="Bira Bifunctional Protein, Domain 2"/>
    <property type="match status" value="1"/>
</dbReference>
<keyword evidence="5" id="KW-0238">DNA-binding</keyword>
<evidence type="ECO:0000313" key="8">
    <source>
        <dbReference type="Proteomes" id="UP000591941"/>
    </source>
</evidence>
<dbReference type="InterPro" id="IPR013196">
    <property type="entry name" value="HTH_11"/>
</dbReference>
<comment type="function">
    <text evidence="5">Acts both as a biotin--[acetyl-CoA-carboxylase] ligase and a repressor.</text>
</comment>
<dbReference type="SUPFAM" id="SSF50037">
    <property type="entry name" value="C-terminal domain of transcriptional repressors"/>
    <property type="match status" value="1"/>
</dbReference>
<proteinExistence type="inferred from homology"/>
<comment type="catalytic activity">
    <reaction evidence="5">
        <text>biotin + L-lysyl-[protein] + ATP = N(6)-biotinyl-L-lysyl-[protein] + AMP + diphosphate + H(+)</text>
        <dbReference type="Rhea" id="RHEA:11756"/>
        <dbReference type="Rhea" id="RHEA-COMP:9752"/>
        <dbReference type="Rhea" id="RHEA-COMP:10505"/>
        <dbReference type="ChEBI" id="CHEBI:15378"/>
        <dbReference type="ChEBI" id="CHEBI:29969"/>
        <dbReference type="ChEBI" id="CHEBI:30616"/>
        <dbReference type="ChEBI" id="CHEBI:33019"/>
        <dbReference type="ChEBI" id="CHEBI:57586"/>
        <dbReference type="ChEBI" id="CHEBI:83144"/>
        <dbReference type="ChEBI" id="CHEBI:456215"/>
        <dbReference type="EC" id="6.3.4.15"/>
    </reaction>
</comment>
<dbReference type="Pfam" id="PF08279">
    <property type="entry name" value="HTH_11"/>
    <property type="match status" value="1"/>
</dbReference>
<organism evidence="7 8">
    <name type="scientific">Negativicoccus succinicivorans</name>
    <dbReference type="NCBI Taxonomy" id="620903"/>
    <lineage>
        <taxon>Bacteria</taxon>
        <taxon>Bacillati</taxon>
        <taxon>Bacillota</taxon>
        <taxon>Negativicutes</taxon>
        <taxon>Veillonellales</taxon>
        <taxon>Veillonellaceae</taxon>
        <taxon>Negativicoccus</taxon>
    </lineage>
</organism>
<keyword evidence="5" id="KW-0805">Transcription regulation</keyword>
<keyword evidence="3 5" id="KW-0067">ATP-binding</keyword>